<comment type="subcellular location">
    <subcellularLocation>
        <location evidence="1">Cell membrane</location>
        <topology evidence="1">Multi-pass membrane protein</topology>
    </subcellularLocation>
</comment>
<name>A0A4V2VJW8_9FIRM</name>
<accession>A0A4V2VJW8</accession>
<evidence type="ECO:0000256" key="5">
    <source>
        <dbReference type="ARBA" id="ARBA00023136"/>
    </source>
</evidence>
<feature type="domain" description="Integral membrane bound transporter" evidence="8">
    <location>
        <begin position="207"/>
        <end position="332"/>
    </location>
</feature>
<feature type="transmembrane region" description="Helical" evidence="7">
    <location>
        <begin position="246"/>
        <end position="265"/>
    </location>
</feature>
<dbReference type="RefSeq" id="WP_243642716.1">
    <property type="nucleotide sequence ID" value="NZ_JANKBG010000016.1"/>
</dbReference>
<feature type="transmembrane region" description="Helical" evidence="7">
    <location>
        <begin position="286"/>
        <end position="310"/>
    </location>
</feature>
<protein>
    <submittedName>
        <fullName evidence="9">Fusaric acid resistance family protein</fullName>
    </submittedName>
</protein>
<dbReference type="Pfam" id="PF13515">
    <property type="entry name" value="FUSC_2"/>
    <property type="match status" value="1"/>
</dbReference>
<evidence type="ECO:0000313" key="9">
    <source>
        <dbReference type="EMBL" id="TCU57625.1"/>
    </source>
</evidence>
<keyword evidence="5 7" id="KW-0472">Membrane</keyword>
<keyword evidence="3 7" id="KW-0812">Transmembrane</keyword>
<evidence type="ECO:0000313" key="10">
    <source>
        <dbReference type="Proteomes" id="UP000295773"/>
    </source>
</evidence>
<evidence type="ECO:0000256" key="4">
    <source>
        <dbReference type="ARBA" id="ARBA00022989"/>
    </source>
</evidence>
<proteinExistence type="inferred from homology"/>
<evidence type="ECO:0000256" key="6">
    <source>
        <dbReference type="ARBA" id="ARBA00043993"/>
    </source>
</evidence>
<evidence type="ECO:0000256" key="2">
    <source>
        <dbReference type="ARBA" id="ARBA00022475"/>
    </source>
</evidence>
<keyword evidence="2" id="KW-1003">Cell membrane</keyword>
<dbReference type="AlphaFoldDB" id="A0A4V2VJW8"/>
<dbReference type="PANTHER" id="PTHR30509:SF9">
    <property type="entry name" value="MULTIDRUG RESISTANCE PROTEIN MDTO"/>
    <property type="match status" value="1"/>
</dbReference>
<sequence length="429" mass="49159">MVAGAFSIIAYQWIMGRKKIKNNAQDILCDMIHHIKEQIQLTLSDDMPNDNLNHMHHKLHALSKIIYDRRKKVLCVSDASFSLIDAGRGLEHLNVLIQELDTPLHDHERLLLQQIDTQLSSFDAFIQGSITELPKLDVCDFDDDKKNHLFYHILLYIRDRLLHMSDPGSQKHWQRSSLSLKNRLITACNFSSVRFVYALRIALVLSLATLFVLWFSLPHGKWLLFTLASVSLPYADDVPVKMKKRILATLLGDLASVLIYSLFASPISRMAAMMLSGYASFYFHDYAATFTCSTIGALGGAVFMSAFGFQANFDMFIIRLGYILAGAILAYIANCIIFPYTRLQATKALWRRYEDVTNLLISISKEKEPDSCIIQAHMLEEKLSKNAALENWENFPEYMRQCRIKVYQAHRTHIVDRKDAAIFRPEFLV</sequence>
<comment type="caution">
    <text evidence="9">The sequence shown here is derived from an EMBL/GenBank/DDBJ whole genome shotgun (WGS) entry which is preliminary data.</text>
</comment>
<dbReference type="Proteomes" id="UP000295773">
    <property type="component" value="Unassembled WGS sequence"/>
</dbReference>
<keyword evidence="4 7" id="KW-1133">Transmembrane helix</keyword>
<dbReference type="EMBL" id="SMBP01000017">
    <property type="protein sequence ID" value="TCU57625.1"/>
    <property type="molecule type" value="Genomic_DNA"/>
</dbReference>
<evidence type="ECO:0000256" key="7">
    <source>
        <dbReference type="SAM" id="Phobius"/>
    </source>
</evidence>
<feature type="transmembrane region" description="Helical" evidence="7">
    <location>
        <begin position="197"/>
        <end position="217"/>
    </location>
</feature>
<comment type="similarity">
    <text evidence="6">Belongs to the YccS/YhfK family.</text>
</comment>
<keyword evidence="10" id="KW-1185">Reference proteome</keyword>
<dbReference type="InterPro" id="IPR049453">
    <property type="entry name" value="Memb_transporter_dom"/>
</dbReference>
<gene>
    <name evidence="9" type="ORF">EDD61_11711</name>
</gene>
<evidence type="ECO:0000256" key="1">
    <source>
        <dbReference type="ARBA" id="ARBA00004651"/>
    </source>
</evidence>
<reference evidence="9 10" key="1">
    <citation type="submission" date="2019-03" db="EMBL/GenBank/DDBJ databases">
        <title>Genomic Encyclopedia of Type Strains, Phase IV (KMG-IV): sequencing the most valuable type-strain genomes for metagenomic binning, comparative biology and taxonomic classification.</title>
        <authorList>
            <person name="Goeker M."/>
        </authorList>
    </citation>
    <scope>NUCLEOTIDE SEQUENCE [LARGE SCALE GENOMIC DNA]</scope>
    <source>
        <strain evidence="9 10">DSM 29481</strain>
    </source>
</reference>
<evidence type="ECO:0000256" key="3">
    <source>
        <dbReference type="ARBA" id="ARBA00022692"/>
    </source>
</evidence>
<dbReference type="GO" id="GO:0005886">
    <property type="term" value="C:plasma membrane"/>
    <property type="evidence" value="ECO:0007669"/>
    <property type="project" value="UniProtKB-SubCell"/>
</dbReference>
<organism evidence="9 10">
    <name type="scientific">Longicatena caecimuris</name>
    <dbReference type="NCBI Taxonomy" id="1796635"/>
    <lineage>
        <taxon>Bacteria</taxon>
        <taxon>Bacillati</taxon>
        <taxon>Bacillota</taxon>
        <taxon>Erysipelotrichia</taxon>
        <taxon>Erysipelotrichales</taxon>
        <taxon>Erysipelotrichaceae</taxon>
        <taxon>Longicatena</taxon>
    </lineage>
</organism>
<feature type="transmembrane region" description="Helical" evidence="7">
    <location>
        <begin position="316"/>
        <end position="341"/>
    </location>
</feature>
<dbReference type="PANTHER" id="PTHR30509">
    <property type="entry name" value="P-HYDROXYBENZOIC ACID EFFLUX PUMP SUBUNIT-RELATED"/>
    <property type="match status" value="1"/>
</dbReference>
<evidence type="ECO:0000259" key="8">
    <source>
        <dbReference type="Pfam" id="PF13515"/>
    </source>
</evidence>